<reference evidence="2" key="2">
    <citation type="submission" date="2021-02" db="EMBL/GenBank/DDBJ databases">
        <authorList>
            <person name="Kimball J.A."/>
            <person name="Haas M.W."/>
            <person name="Macchietto M."/>
            <person name="Kono T."/>
            <person name="Duquette J."/>
            <person name="Shao M."/>
        </authorList>
    </citation>
    <scope>NUCLEOTIDE SEQUENCE</scope>
    <source>
        <tissue evidence="2">Fresh leaf tissue</tissue>
    </source>
</reference>
<dbReference type="EMBL" id="JAAALK010000286">
    <property type="protein sequence ID" value="KAG8063288.1"/>
    <property type="molecule type" value="Genomic_DNA"/>
</dbReference>
<comment type="caution">
    <text evidence="2">The sequence shown here is derived from an EMBL/GenBank/DDBJ whole genome shotgun (WGS) entry which is preliminary data.</text>
</comment>
<name>A0A8J5VY87_ZIZPA</name>
<dbReference type="AlphaFoldDB" id="A0A8J5VY87"/>
<accession>A0A8J5VY87</accession>
<gene>
    <name evidence="2" type="ORF">GUJ93_ZPchr0003g16939</name>
</gene>
<evidence type="ECO:0000313" key="2">
    <source>
        <dbReference type="EMBL" id="KAG8063288.1"/>
    </source>
</evidence>
<protein>
    <submittedName>
        <fullName evidence="2">Uncharacterized protein</fullName>
    </submittedName>
</protein>
<evidence type="ECO:0000256" key="1">
    <source>
        <dbReference type="SAM" id="MobiDB-lite"/>
    </source>
</evidence>
<reference evidence="2" key="1">
    <citation type="journal article" date="2021" name="bioRxiv">
        <title>Whole Genome Assembly and Annotation of Northern Wild Rice, Zizania palustris L., Supports a Whole Genome Duplication in the Zizania Genus.</title>
        <authorList>
            <person name="Haas M."/>
            <person name="Kono T."/>
            <person name="Macchietto M."/>
            <person name="Millas R."/>
            <person name="McGilp L."/>
            <person name="Shao M."/>
            <person name="Duquette J."/>
            <person name="Hirsch C.N."/>
            <person name="Kimball J."/>
        </authorList>
    </citation>
    <scope>NUCLEOTIDE SEQUENCE</scope>
    <source>
        <tissue evidence="2">Fresh leaf tissue</tissue>
    </source>
</reference>
<sequence>MDAITAIGPPLLPAPTPHHPREFSRAIGAFSRREFAGAARHHHVVVAGFRPHRKPPNLVAKHQPLASYRRRRPVRLRPKDLEYYTNKEFANLRRTSRILKDSSESEPPLHTY</sequence>
<keyword evidence="3" id="KW-1185">Reference proteome</keyword>
<organism evidence="2 3">
    <name type="scientific">Zizania palustris</name>
    <name type="common">Northern wild rice</name>
    <dbReference type="NCBI Taxonomy" id="103762"/>
    <lineage>
        <taxon>Eukaryota</taxon>
        <taxon>Viridiplantae</taxon>
        <taxon>Streptophyta</taxon>
        <taxon>Embryophyta</taxon>
        <taxon>Tracheophyta</taxon>
        <taxon>Spermatophyta</taxon>
        <taxon>Magnoliopsida</taxon>
        <taxon>Liliopsida</taxon>
        <taxon>Poales</taxon>
        <taxon>Poaceae</taxon>
        <taxon>BOP clade</taxon>
        <taxon>Oryzoideae</taxon>
        <taxon>Oryzeae</taxon>
        <taxon>Zizaniinae</taxon>
        <taxon>Zizania</taxon>
    </lineage>
</organism>
<feature type="region of interest" description="Disordered" evidence="1">
    <location>
        <begin position="1"/>
        <end position="20"/>
    </location>
</feature>
<evidence type="ECO:0000313" key="3">
    <source>
        <dbReference type="Proteomes" id="UP000729402"/>
    </source>
</evidence>
<proteinExistence type="predicted"/>
<dbReference type="Proteomes" id="UP000729402">
    <property type="component" value="Unassembled WGS sequence"/>
</dbReference>